<evidence type="ECO:0000256" key="1">
    <source>
        <dbReference type="ARBA" id="ARBA00001974"/>
    </source>
</evidence>
<evidence type="ECO:0000259" key="6">
    <source>
        <dbReference type="Pfam" id="PF01266"/>
    </source>
</evidence>
<name>A0ABR3QTW9_9PLEO</name>
<feature type="domain" description="FAD dependent oxidoreductase" evidence="6">
    <location>
        <begin position="9"/>
        <end position="381"/>
    </location>
</feature>
<comment type="cofactor">
    <cofactor evidence="1">
        <name>FAD</name>
        <dbReference type="ChEBI" id="CHEBI:57692"/>
    </cofactor>
</comment>
<comment type="similarity">
    <text evidence="2">Belongs to the MSOX/MTOX family.</text>
</comment>
<dbReference type="Proteomes" id="UP001521222">
    <property type="component" value="Unassembled WGS sequence"/>
</dbReference>
<evidence type="ECO:0000313" key="7">
    <source>
        <dbReference type="EMBL" id="KAL1595513.1"/>
    </source>
</evidence>
<keyword evidence="5" id="KW-0560">Oxidoreductase</keyword>
<dbReference type="PANTHER" id="PTHR10961">
    <property type="entry name" value="PEROXISOMAL SARCOSINE OXIDASE"/>
    <property type="match status" value="1"/>
</dbReference>
<comment type="caution">
    <text evidence="7">The sequence shown here is derived from an EMBL/GenBank/DDBJ whole genome shotgun (WGS) entry which is preliminary data.</text>
</comment>
<dbReference type="Gene3D" id="3.30.9.10">
    <property type="entry name" value="D-Amino Acid Oxidase, subunit A, domain 2"/>
    <property type="match status" value="1"/>
</dbReference>
<evidence type="ECO:0000256" key="5">
    <source>
        <dbReference type="ARBA" id="ARBA00023002"/>
    </source>
</evidence>
<reference evidence="7 8" key="1">
    <citation type="submission" date="2024-02" db="EMBL/GenBank/DDBJ databases">
        <title>De novo assembly and annotation of 12 fungi associated with fruit tree decline syndrome in Ontario, Canada.</title>
        <authorList>
            <person name="Sulman M."/>
            <person name="Ellouze W."/>
            <person name="Ilyukhin E."/>
        </authorList>
    </citation>
    <scope>NUCLEOTIDE SEQUENCE [LARGE SCALE GENOMIC DNA]</scope>
    <source>
        <strain evidence="7 8">M97-236</strain>
    </source>
</reference>
<proteinExistence type="inferred from homology"/>
<evidence type="ECO:0000256" key="3">
    <source>
        <dbReference type="ARBA" id="ARBA00022630"/>
    </source>
</evidence>
<dbReference type="Gene3D" id="3.50.50.60">
    <property type="entry name" value="FAD/NAD(P)-binding domain"/>
    <property type="match status" value="1"/>
</dbReference>
<evidence type="ECO:0000256" key="4">
    <source>
        <dbReference type="ARBA" id="ARBA00022827"/>
    </source>
</evidence>
<accession>A0ABR3QTW9</accession>
<dbReference type="PANTHER" id="PTHR10961:SF24">
    <property type="entry name" value="HYPOTHETICAL FRUCTOSYL AMINE:OXYGEN OXIDOREDUCTASE (EUROFUNG)"/>
    <property type="match status" value="1"/>
</dbReference>
<evidence type="ECO:0000256" key="2">
    <source>
        <dbReference type="ARBA" id="ARBA00010989"/>
    </source>
</evidence>
<dbReference type="SUPFAM" id="SSF51905">
    <property type="entry name" value="FAD/NAD(P)-binding domain"/>
    <property type="match status" value="1"/>
</dbReference>
<dbReference type="InterPro" id="IPR006076">
    <property type="entry name" value="FAD-dep_OxRdtase"/>
</dbReference>
<gene>
    <name evidence="7" type="ORF">SLS59_008149</name>
</gene>
<keyword evidence="8" id="KW-1185">Reference proteome</keyword>
<sequence length="443" mass="49263">MSSQAKGNILIIGAGTWGCSIALELARRGHTGIKVLDGSSFPSAISAGNDLNKIAEEANEPSPEDSDEDYFWHRVHQIAMKAWKHDPLFAPFYHATGFIDAAVSDDAYQRCVEYAEGENTTLVPLDTKEDFQKTMSEGVLQGEFPGWRGFWKQGGAGWVFASGAMKAMHAEAVKMGVRFVTGDPQGKVEALLFSEDSKAVFGARTADGVLHTAKHTILSAGANSDRLLDFQGQLRPTAWTLAHIPLSKDEATLYKYLPVLYGVDRGFFIEPDAEKHEMKLCDEHPGYINPVIEDGKFCSVPFARHQIPIEAEARMRLLLRETMPQLAGRDFSFARICWDADTVDRRFLIDKHPEIENLIVAVGGSGNGFMTSPAIGVLVADILEDKGEIEQRVKNMLRWRPETAVGRDWWNSQGRYGADGKVMDLRRVKEWTTIGCRRDLIDT</sequence>
<protein>
    <recommendedName>
        <fullName evidence="6">FAD dependent oxidoreductase domain-containing protein</fullName>
    </recommendedName>
</protein>
<evidence type="ECO:0000313" key="8">
    <source>
        <dbReference type="Proteomes" id="UP001521222"/>
    </source>
</evidence>
<dbReference type="InterPro" id="IPR036188">
    <property type="entry name" value="FAD/NAD-bd_sf"/>
</dbReference>
<dbReference type="InterPro" id="IPR045170">
    <property type="entry name" value="MTOX"/>
</dbReference>
<keyword evidence="3" id="KW-0285">Flavoprotein</keyword>
<dbReference type="Pfam" id="PF01266">
    <property type="entry name" value="DAO"/>
    <property type="match status" value="1"/>
</dbReference>
<dbReference type="EMBL" id="JAKIXB020000031">
    <property type="protein sequence ID" value="KAL1595513.1"/>
    <property type="molecule type" value="Genomic_DNA"/>
</dbReference>
<organism evidence="7 8">
    <name type="scientific">Nothophoma quercina</name>
    <dbReference type="NCBI Taxonomy" id="749835"/>
    <lineage>
        <taxon>Eukaryota</taxon>
        <taxon>Fungi</taxon>
        <taxon>Dikarya</taxon>
        <taxon>Ascomycota</taxon>
        <taxon>Pezizomycotina</taxon>
        <taxon>Dothideomycetes</taxon>
        <taxon>Pleosporomycetidae</taxon>
        <taxon>Pleosporales</taxon>
        <taxon>Pleosporineae</taxon>
        <taxon>Didymellaceae</taxon>
        <taxon>Nothophoma</taxon>
    </lineage>
</organism>
<keyword evidence="4" id="KW-0274">FAD</keyword>